<dbReference type="GO" id="GO:1990481">
    <property type="term" value="P:mRNA pseudouridine synthesis"/>
    <property type="evidence" value="ECO:0007669"/>
    <property type="project" value="TreeGrafter"/>
</dbReference>
<comment type="catalytic activity">
    <reaction evidence="1 5">
        <text>uridine(55) in tRNA = pseudouridine(55) in tRNA</text>
        <dbReference type="Rhea" id="RHEA:42532"/>
        <dbReference type="Rhea" id="RHEA-COMP:10101"/>
        <dbReference type="Rhea" id="RHEA-COMP:10102"/>
        <dbReference type="ChEBI" id="CHEBI:65314"/>
        <dbReference type="ChEBI" id="CHEBI:65315"/>
        <dbReference type="EC" id="5.4.99.25"/>
    </reaction>
</comment>
<evidence type="ECO:0000313" key="11">
    <source>
        <dbReference type="Proteomes" id="UP000576225"/>
    </source>
</evidence>
<keyword evidence="4 5" id="KW-0413">Isomerase</keyword>
<proteinExistence type="inferred from homology"/>
<dbReference type="RefSeq" id="WP_116882343.1">
    <property type="nucleotide sequence ID" value="NZ_CABMMC010000017.1"/>
</dbReference>
<comment type="similarity">
    <text evidence="2 5">Belongs to the pseudouridine synthase TruB family. Type 1 subfamily.</text>
</comment>
<dbReference type="GO" id="GO:0031119">
    <property type="term" value="P:tRNA pseudouridine synthesis"/>
    <property type="evidence" value="ECO:0007669"/>
    <property type="project" value="UniProtKB-UniRule"/>
</dbReference>
<feature type="domain" description="tRNA pseudouridylate synthase B C-terminal" evidence="7">
    <location>
        <begin position="186"/>
        <end position="226"/>
    </location>
</feature>
<dbReference type="EMBL" id="JABAEW010000027">
    <property type="protein sequence ID" value="NMD87611.1"/>
    <property type="molecule type" value="Genomic_DNA"/>
</dbReference>
<name>A0A2U1BBB0_9BACT</name>
<dbReference type="Gene3D" id="3.30.2350.10">
    <property type="entry name" value="Pseudouridine synthase"/>
    <property type="match status" value="1"/>
</dbReference>
<dbReference type="InterPro" id="IPR002501">
    <property type="entry name" value="PsdUridine_synth_N"/>
</dbReference>
<reference evidence="9 10" key="1">
    <citation type="submission" date="2018-04" db="EMBL/GenBank/DDBJ databases">
        <title>Genomic Encyclopedia of Type Strains, Phase IV (KMG-IV): sequencing the most valuable type-strain genomes for metagenomic binning, comparative biology and taxonomic classification.</title>
        <authorList>
            <person name="Goeker M."/>
        </authorList>
    </citation>
    <scope>NUCLEOTIDE SEQUENCE [LARGE SCALE GENOMIC DNA]</scope>
    <source>
        <strain evidence="9 10">DSM 14823</strain>
    </source>
</reference>
<dbReference type="GeneID" id="78293682"/>
<dbReference type="NCBIfam" id="TIGR00431">
    <property type="entry name" value="TruB"/>
    <property type="match status" value="1"/>
</dbReference>
<dbReference type="InterPro" id="IPR014780">
    <property type="entry name" value="tRNA_psdUridine_synth_TruB"/>
</dbReference>
<evidence type="ECO:0000256" key="4">
    <source>
        <dbReference type="ARBA" id="ARBA00023235"/>
    </source>
</evidence>
<comment type="function">
    <text evidence="5">Responsible for synthesis of pseudouridine from uracil-55 in the psi GC loop of transfer RNAs.</text>
</comment>
<evidence type="ECO:0000256" key="5">
    <source>
        <dbReference type="HAMAP-Rule" id="MF_01080"/>
    </source>
</evidence>
<protein>
    <recommendedName>
        <fullName evidence="5">tRNA pseudouridine synthase B</fullName>
        <ecNumber evidence="5">5.4.99.25</ecNumber>
    </recommendedName>
    <alternativeName>
        <fullName evidence="5">tRNA pseudouridine(55) synthase</fullName>
        <shortName evidence="5">Psi55 synthase</shortName>
    </alternativeName>
    <alternativeName>
        <fullName evidence="5">tRNA pseudouridylate synthase</fullName>
    </alternativeName>
    <alternativeName>
        <fullName evidence="5">tRNA-uridine isomerase</fullName>
    </alternativeName>
</protein>
<dbReference type="Proteomes" id="UP000576225">
    <property type="component" value="Unassembled WGS sequence"/>
</dbReference>
<evidence type="ECO:0000259" key="6">
    <source>
        <dbReference type="Pfam" id="PF01509"/>
    </source>
</evidence>
<dbReference type="PANTHER" id="PTHR13767:SF2">
    <property type="entry name" value="PSEUDOURIDYLATE SYNTHASE TRUB1"/>
    <property type="match status" value="1"/>
</dbReference>
<dbReference type="PANTHER" id="PTHR13767">
    <property type="entry name" value="TRNA-PSEUDOURIDINE SYNTHASE"/>
    <property type="match status" value="1"/>
</dbReference>
<dbReference type="EC" id="5.4.99.25" evidence="5"/>
<feature type="active site" description="Nucleophile" evidence="5">
    <location>
        <position position="52"/>
    </location>
</feature>
<keyword evidence="10" id="KW-1185">Reference proteome</keyword>
<dbReference type="Pfam" id="PF16198">
    <property type="entry name" value="TruB_C_2"/>
    <property type="match status" value="1"/>
</dbReference>
<dbReference type="OrthoDB" id="9802309at2"/>
<gene>
    <name evidence="5 8" type="primary">truB</name>
    <name evidence="9" type="ORF">C8D82_101147</name>
    <name evidence="8" type="ORF">HF882_13560</name>
</gene>
<dbReference type="AlphaFoldDB" id="A0A2U1BBB0"/>
<accession>A0A2U1BBB0</accession>
<reference evidence="8 11" key="2">
    <citation type="submission" date="2020-04" db="EMBL/GenBank/DDBJ databases">
        <authorList>
            <person name="Hitch T.C.A."/>
            <person name="Wylensek D."/>
            <person name="Clavel T."/>
        </authorList>
    </citation>
    <scope>NUCLEOTIDE SEQUENCE [LARGE SCALE GENOMIC DNA]</scope>
    <source>
        <strain evidence="8 11">COR2-253-APC-1A</strain>
    </source>
</reference>
<organism evidence="9 10">
    <name type="scientific">Victivallis vadensis</name>
    <dbReference type="NCBI Taxonomy" id="172901"/>
    <lineage>
        <taxon>Bacteria</taxon>
        <taxon>Pseudomonadati</taxon>
        <taxon>Lentisphaerota</taxon>
        <taxon>Lentisphaeria</taxon>
        <taxon>Victivallales</taxon>
        <taxon>Victivallaceae</taxon>
        <taxon>Victivallis</taxon>
    </lineage>
</organism>
<sequence length="254" mass="28029">MRYNSRKHHLPPFQTSGVLLVDKPKEWTSFDVVNFVRARFNVPKVGHCGTLDPAATGLLVLVLGKFTQLSSKFSGEDKIYEATLQLGLETDSCDLDGTVTAEHDWSGVTEEQLRATLAGFVGEQMQTPPMVSAVKKDGKKLYELARQGVEVERESKPITIFSLDVTRCELPFCDFTLHCSKGTYVRTLCSDAGKKLGCGGTLAALRRTRSGQFSLADAVTVDTLKTFEQADLEIHVRQFLYERLSKIAGVNYGG</sequence>
<dbReference type="InterPro" id="IPR032819">
    <property type="entry name" value="TruB_C"/>
</dbReference>
<dbReference type="CDD" id="cd02573">
    <property type="entry name" value="PseudoU_synth_EcTruB"/>
    <property type="match status" value="1"/>
</dbReference>
<dbReference type="Pfam" id="PF01509">
    <property type="entry name" value="TruB_N"/>
    <property type="match status" value="1"/>
</dbReference>
<evidence type="ECO:0000313" key="10">
    <source>
        <dbReference type="Proteomes" id="UP000245959"/>
    </source>
</evidence>
<evidence type="ECO:0000256" key="3">
    <source>
        <dbReference type="ARBA" id="ARBA00022694"/>
    </source>
</evidence>
<dbReference type="Proteomes" id="UP000245959">
    <property type="component" value="Unassembled WGS sequence"/>
</dbReference>
<keyword evidence="3 5" id="KW-0819">tRNA processing</keyword>
<dbReference type="HAMAP" id="MF_01080">
    <property type="entry name" value="TruB_bact"/>
    <property type="match status" value="1"/>
</dbReference>
<evidence type="ECO:0000259" key="7">
    <source>
        <dbReference type="Pfam" id="PF16198"/>
    </source>
</evidence>
<evidence type="ECO:0000256" key="2">
    <source>
        <dbReference type="ARBA" id="ARBA00005642"/>
    </source>
</evidence>
<evidence type="ECO:0000313" key="9">
    <source>
        <dbReference type="EMBL" id="PVY45950.1"/>
    </source>
</evidence>
<dbReference type="GO" id="GO:0160148">
    <property type="term" value="F:tRNA pseudouridine(55) synthase activity"/>
    <property type="evidence" value="ECO:0007669"/>
    <property type="project" value="UniProtKB-EC"/>
</dbReference>
<feature type="domain" description="Pseudouridine synthase II N-terminal" evidence="6">
    <location>
        <begin position="38"/>
        <end position="185"/>
    </location>
</feature>
<comment type="caution">
    <text evidence="9">The sequence shown here is derived from an EMBL/GenBank/DDBJ whole genome shotgun (WGS) entry which is preliminary data.</text>
</comment>
<evidence type="ECO:0000313" key="8">
    <source>
        <dbReference type="EMBL" id="NMD87611.1"/>
    </source>
</evidence>
<dbReference type="InterPro" id="IPR020103">
    <property type="entry name" value="PsdUridine_synth_cat_dom_sf"/>
</dbReference>
<dbReference type="GO" id="GO:0003723">
    <property type="term" value="F:RNA binding"/>
    <property type="evidence" value="ECO:0007669"/>
    <property type="project" value="InterPro"/>
</dbReference>
<dbReference type="SUPFAM" id="SSF55120">
    <property type="entry name" value="Pseudouridine synthase"/>
    <property type="match status" value="1"/>
</dbReference>
<evidence type="ECO:0000256" key="1">
    <source>
        <dbReference type="ARBA" id="ARBA00000385"/>
    </source>
</evidence>
<dbReference type="EMBL" id="QEKH01000001">
    <property type="protein sequence ID" value="PVY45950.1"/>
    <property type="molecule type" value="Genomic_DNA"/>
</dbReference>